<reference evidence="1 2" key="1">
    <citation type="submission" date="2018-08" db="EMBL/GenBank/DDBJ databases">
        <title>A genome reference for cultivated species of the human gut microbiota.</title>
        <authorList>
            <person name="Zou Y."/>
            <person name="Xue W."/>
            <person name="Luo G."/>
        </authorList>
    </citation>
    <scope>NUCLEOTIDE SEQUENCE [LARGE SCALE GENOMIC DNA]</scope>
    <source>
        <strain evidence="1 2">AM30-4</strain>
    </source>
</reference>
<dbReference type="RefSeq" id="WP_008779036.1">
    <property type="nucleotide sequence ID" value="NZ_CP103148.1"/>
</dbReference>
<evidence type="ECO:0000313" key="1">
    <source>
        <dbReference type="EMBL" id="RHD72410.1"/>
    </source>
</evidence>
<accession>A0A3R6E2J1</accession>
<comment type="caution">
    <text evidence="1">The sequence shown here is derived from an EMBL/GenBank/DDBJ whole genome shotgun (WGS) entry which is preliminary data.</text>
</comment>
<dbReference type="EMBL" id="QSJN01000011">
    <property type="protein sequence ID" value="RHD72410.1"/>
    <property type="molecule type" value="Genomic_DNA"/>
</dbReference>
<dbReference type="GO" id="GO:0031179">
    <property type="term" value="P:peptide modification"/>
    <property type="evidence" value="ECO:0007669"/>
    <property type="project" value="InterPro"/>
</dbReference>
<organism evidence="1 2">
    <name type="scientific">Parabacteroides distasonis</name>
    <dbReference type="NCBI Taxonomy" id="823"/>
    <lineage>
        <taxon>Bacteria</taxon>
        <taxon>Pseudomonadati</taxon>
        <taxon>Bacteroidota</taxon>
        <taxon>Bacteroidia</taxon>
        <taxon>Bacteroidales</taxon>
        <taxon>Tannerellaceae</taxon>
        <taxon>Parabacteroides</taxon>
    </lineage>
</organism>
<dbReference type="SUPFAM" id="SSF158745">
    <property type="entry name" value="LanC-like"/>
    <property type="match status" value="1"/>
</dbReference>
<dbReference type="Pfam" id="PF05147">
    <property type="entry name" value="LANC_like"/>
    <property type="match status" value="1"/>
</dbReference>
<dbReference type="Gene3D" id="1.50.10.20">
    <property type="match status" value="1"/>
</dbReference>
<dbReference type="InterPro" id="IPR007822">
    <property type="entry name" value="LANC-like"/>
</dbReference>
<gene>
    <name evidence="1" type="ORF">DW782_16255</name>
</gene>
<proteinExistence type="predicted"/>
<evidence type="ECO:0000313" key="2">
    <source>
        <dbReference type="Proteomes" id="UP000284660"/>
    </source>
</evidence>
<dbReference type="AlphaFoldDB" id="A0A3R6E2J1"/>
<dbReference type="Proteomes" id="UP000284660">
    <property type="component" value="Unassembled WGS sequence"/>
</dbReference>
<sequence>MKNLFTSHKEELKDLLRYGVLKAEVLENPGLYNGRLGMTILFYEYSRYCDDPLYEQFADEIMDSVLELPNDLSLNFSNGLSGIGWGMAYLLKKGFIEGNMDEILSDIDQKLNKSDLKESDKGYSTYLNMREGKTDNENEILKNIWESCLYHSFLNNLKINI</sequence>
<evidence type="ECO:0008006" key="3">
    <source>
        <dbReference type="Google" id="ProtNLM"/>
    </source>
</evidence>
<name>A0A3R6E2J1_PARDI</name>
<protein>
    <recommendedName>
        <fullName evidence="3">Lanthionine synthetase C-like protein</fullName>
    </recommendedName>
</protein>